<dbReference type="Proteomes" id="UP000005226">
    <property type="component" value="Chromosome 1"/>
</dbReference>
<dbReference type="Ensembl" id="ENSTRUT00000054012.2">
    <property type="protein sequence ID" value="ENSTRUP00000047961.1"/>
    <property type="gene ID" value="ENSTRUG00000016089.3"/>
</dbReference>
<dbReference type="GeneTree" id="ENSGT00940000163148"/>
<dbReference type="FunCoup" id="A0A3B5JWQ6">
    <property type="interactions" value="25"/>
</dbReference>
<dbReference type="PROSITE" id="PS50915">
    <property type="entry name" value="CRYSTALLIN_BETA_GAMMA"/>
    <property type="match status" value="4"/>
</dbReference>
<dbReference type="PRINTS" id="PR01367">
    <property type="entry name" value="BGCRYSTALLIN"/>
</dbReference>
<accession>A0A3B5JWQ6</accession>
<reference evidence="4 5" key="1">
    <citation type="journal article" date="2011" name="Genome Biol. Evol.">
        <title>Integration of the genetic map and genome assembly of fugu facilitates insights into distinct features of genome evolution in teleosts and mammals.</title>
        <authorList>
            <person name="Kai W."/>
            <person name="Kikuchi K."/>
            <person name="Tohari S."/>
            <person name="Chew A.K."/>
            <person name="Tay A."/>
            <person name="Fujiwara A."/>
            <person name="Hosoya S."/>
            <person name="Suetake H."/>
            <person name="Naruse K."/>
            <person name="Brenner S."/>
            <person name="Suzuki Y."/>
            <person name="Venkatesh B."/>
        </authorList>
    </citation>
    <scope>NUCLEOTIDE SEQUENCE [LARGE SCALE GENOMIC DNA]</scope>
</reference>
<dbReference type="InterPro" id="IPR001064">
    <property type="entry name" value="Beta/gamma_crystallin"/>
</dbReference>
<dbReference type="GO" id="GO:0005212">
    <property type="term" value="F:structural constituent of eye lens"/>
    <property type="evidence" value="ECO:0007669"/>
    <property type="project" value="UniProtKB-KW"/>
</dbReference>
<feature type="domain" description="Beta/gamma crystallin 'Greek key'" evidence="3">
    <location>
        <begin position="43"/>
        <end position="85"/>
    </location>
</feature>
<keyword evidence="2" id="KW-0677">Repeat</keyword>
<keyword evidence="5" id="KW-1185">Reference proteome</keyword>
<reference evidence="4" key="2">
    <citation type="submission" date="2025-08" db="UniProtKB">
        <authorList>
            <consortium name="Ensembl"/>
        </authorList>
    </citation>
    <scope>IDENTIFICATION</scope>
</reference>
<sequence>MHGKSIIFYEERNFQGRSYETSSDCSELTSYLSRCQSCRVESGCFMVYDRPNFMGNQYFMKRGEYADSMSMMGMSGGIRSCRMIPMHRGQFRMKIYERENFSGQMNELTDDCDNIQDRYRMSDCQSSQVMDGHWLLYEQPHFRGRMMYLRPGEYRSFRDHGMSRFMSMRRIMDMC</sequence>
<evidence type="ECO:0000313" key="4">
    <source>
        <dbReference type="Ensembl" id="ENSTRUP00000047961.1"/>
    </source>
</evidence>
<evidence type="ECO:0000256" key="1">
    <source>
        <dbReference type="ARBA" id="ARBA00009646"/>
    </source>
</evidence>
<dbReference type="InterPro" id="IPR050252">
    <property type="entry name" value="Beta/Gamma-Crystallin"/>
</dbReference>
<feature type="domain" description="Beta/gamma crystallin 'Greek key'" evidence="3">
    <location>
        <begin position="4"/>
        <end position="42"/>
    </location>
</feature>
<comment type="similarity">
    <text evidence="1">Belongs to the beta/gamma-crystallin family.</text>
</comment>
<dbReference type="InterPro" id="IPR011024">
    <property type="entry name" value="G_crystallin-like"/>
</dbReference>
<protein>
    <recommendedName>
        <fullName evidence="3">Beta/gamma crystallin 'Greek key' domain-containing protein</fullName>
    </recommendedName>
</protein>
<feature type="domain" description="Beta/gamma crystallin 'Greek key'" evidence="3">
    <location>
        <begin position="91"/>
        <end position="131"/>
    </location>
</feature>
<dbReference type="SUPFAM" id="SSF49695">
    <property type="entry name" value="gamma-Crystallin-like"/>
    <property type="match status" value="1"/>
</dbReference>
<proteinExistence type="inferred from homology"/>
<dbReference type="Pfam" id="PF00030">
    <property type="entry name" value="Crystall"/>
    <property type="match status" value="2"/>
</dbReference>
<name>A0A3B5JWQ6_TAKRU</name>
<dbReference type="InParanoid" id="A0A3B5JWQ6"/>
<gene>
    <name evidence="4" type="primary">LOC101079805</name>
</gene>
<dbReference type="Gene3D" id="2.60.20.10">
    <property type="entry name" value="Crystallins"/>
    <property type="match status" value="2"/>
</dbReference>
<feature type="domain" description="Beta/gamma crystallin 'Greek key'" evidence="3">
    <location>
        <begin position="132"/>
        <end position="172"/>
    </location>
</feature>
<evidence type="ECO:0000313" key="5">
    <source>
        <dbReference type="Proteomes" id="UP000005226"/>
    </source>
</evidence>
<dbReference type="AlphaFoldDB" id="A0A3B5JWQ6"/>
<organism evidence="4 5">
    <name type="scientific">Takifugu rubripes</name>
    <name type="common">Japanese pufferfish</name>
    <name type="synonym">Fugu rubripes</name>
    <dbReference type="NCBI Taxonomy" id="31033"/>
    <lineage>
        <taxon>Eukaryota</taxon>
        <taxon>Metazoa</taxon>
        <taxon>Chordata</taxon>
        <taxon>Craniata</taxon>
        <taxon>Vertebrata</taxon>
        <taxon>Euteleostomi</taxon>
        <taxon>Actinopterygii</taxon>
        <taxon>Neopterygii</taxon>
        <taxon>Teleostei</taxon>
        <taxon>Neoteleostei</taxon>
        <taxon>Acanthomorphata</taxon>
        <taxon>Eupercaria</taxon>
        <taxon>Tetraodontiformes</taxon>
        <taxon>Tetradontoidea</taxon>
        <taxon>Tetraodontidae</taxon>
        <taxon>Takifugu</taxon>
    </lineage>
</organism>
<dbReference type="PANTHER" id="PTHR11818">
    <property type="entry name" value="BETA/GAMMA CRYSTALLIN"/>
    <property type="match status" value="1"/>
</dbReference>
<evidence type="ECO:0000259" key="3">
    <source>
        <dbReference type="PROSITE" id="PS50915"/>
    </source>
</evidence>
<dbReference type="GO" id="GO:0002088">
    <property type="term" value="P:lens development in camera-type eye"/>
    <property type="evidence" value="ECO:0007669"/>
    <property type="project" value="TreeGrafter"/>
</dbReference>
<dbReference type="PANTHER" id="PTHR11818:SF139">
    <property type="entry name" value="CRYSTALLIN, GAMMA M1-RELATED"/>
    <property type="match status" value="1"/>
</dbReference>
<dbReference type="GO" id="GO:0007601">
    <property type="term" value="P:visual perception"/>
    <property type="evidence" value="ECO:0007669"/>
    <property type="project" value="TreeGrafter"/>
</dbReference>
<evidence type="ECO:0000256" key="2">
    <source>
        <dbReference type="ARBA" id="ARBA00022737"/>
    </source>
</evidence>
<dbReference type="SMART" id="SM00247">
    <property type="entry name" value="XTALbg"/>
    <property type="match status" value="2"/>
</dbReference>
<reference evidence="4" key="3">
    <citation type="submission" date="2025-09" db="UniProtKB">
        <authorList>
            <consortium name="Ensembl"/>
        </authorList>
    </citation>
    <scope>IDENTIFICATION</scope>
</reference>